<dbReference type="PANTHER" id="PTHR47272">
    <property type="entry name" value="DDE_TNP_1_7 DOMAIN-CONTAINING PROTEIN"/>
    <property type="match status" value="1"/>
</dbReference>
<evidence type="ECO:0000259" key="2">
    <source>
        <dbReference type="Pfam" id="PF13843"/>
    </source>
</evidence>
<sequence length="526" mass="61035">MSRKLLECDILELLSDGYNSDIGSIDNEDDFFPGDELQDLLCEFENEDIDYDLPNISDNDNNTILNENNYSVTDKKSIKWLNEPFQSLNLQLDDLENEVYPTSMPSPIDYFYQYFHEDFFDTIAFNTTLYTVQKGIQFQPTNGMEIKSLIAIHIIMGSLKFPRVRMYWEKAFRINIVANTMTRDRFFQLRSNLHIIDNNIMERNLSVDEQMVPFKGTLSVKQYMKEKPCHWGIKIYVLAGQSGTVYDFLLYQGASTEINSDLQKQFGIGEIYAAGTIRTNRFANPPLLADKIMSKMGRGTSYEIKSKKINNFSLGILKWYDNKPINIASNFITSGEVEIIKRWDKKNKLYVEIERPTFIKSKKWTLRLIVHAFDLVVANCWIQYLKDAKYLNIQKNKILDLLHFRLQLANEIINCRKLTTPKRKGRPSNTSTDRNSRCSSNSEDVCTQISPQTNKKIKTDSPIPHDVVRYDTIGHLPGVDNLKNPTKCKHPKCSRKHRTHIFCEKCKVHLCLASGRNCFADFHIKK</sequence>
<organism evidence="3 4">
    <name type="scientific">Aphis craccivora</name>
    <name type="common">Cowpea aphid</name>
    <dbReference type="NCBI Taxonomy" id="307492"/>
    <lineage>
        <taxon>Eukaryota</taxon>
        <taxon>Metazoa</taxon>
        <taxon>Ecdysozoa</taxon>
        <taxon>Arthropoda</taxon>
        <taxon>Hexapoda</taxon>
        <taxon>Insecta</taxon>
        <taxon>Pterygota</taxon>
        <taxon>Neoptera</taxon>
        <taxon>Paraneoptera</taxon>
        <taxon>Hemiptera</taxon>
        <taxon>Sternorrhyncha</taxon>
        <taxon>Aphidomorpha</taxon>
        <taxon>Aphidoidea</taxon>
        <taxon>Aphididae</taxon>
        <taxon>Aphidini</taxon>
        <taxon>Aphis</taxon>
        <taxon>Aphis</taxon>
    </lineage>
</organism>
<protein>
    <submittedName>
        <fullName evidence="3">PiggyBac transposable element-derived protein 3-like</fullName>
    </submittedName>
</protein>
<proteinExistence type="predicted"/>
<dbReference type="AlphaFoldDB" id="A0A6G0VQJ6"/>
<dbReference type="PANTHER" id="PTHR47272:SF2">
    <property type="entry name" value="PIGGYBAC TRANSPOSABLE ELEMENT-DERIVED PROTEIN 3-LIKE"/>
    <property type="match status" value="1"/>
</dbReference>
<evidence type="ECO:0000313" key="3">
    <source>
        <dbReference type="EMBL" id="KAF0702414.1"/>
    </source>
</evidence>
<dbReference type="InterPro" id="IPR029526">
    <property type="entry name" value="PGBD"/>
</dbReference>
<reference evidence="3 4" key="1">
    <citation type="submission" date="2019-08" db="EMBL/GenBank/DDBJ databases">
        <title>Whole genome of Aphis craccivora.</title>
        <authorList>
            <person name="Voronova N.V."/>
            <person name="Shulinski R.S."/>
            <person name="Bandarenka Y.V."/>
            <person name="Zhorov D.G."/>
            <person name="Warner D."/>
        </authorList>
    </citation>
    <scope>NUCLEOTIDE SEQUENCE [LARGE SCALE GENOMIC DNA]</scope>
    <source>
        <strain evidence="3">180601</strain>
        <tissue evidence="3">Whole Body</tissue>
    </source>
</reference>
<feature type="domain" description="PiggyBac transposable element-derived protein" evidence="2">
    <location>
        <begin position="202"/>
        <end position="258"/>
    </location>
</feature>
<evidence type="ECO:0000256" key="1">
    <source>
        <dbReference type="SAM" id="MobiDB-lite"/>
    </source>
</evidence>
<dbReference type="Proteomes" id="UP000478052">
    <property type="component" value="Unassembled WGS sequence"/>
</dbReference>
<dbReference type="Pfam" id="PF13843">
    <property type="entry name" value="DDE_Tnp_1_7"/>
    <property type="match status" value="2"/>
</dbReference>
<evidence type="ECO:0000313" key="4">
    <source>
        <dbReference type="Proteomes" id="UP000478052"/>
    </source>
</evidence>
<feature type="domain" description="PiggyBac transposable element-derived protein" evidence="2">
    <location>
        <begin position="106"/>
        <end position="199"/>
    </location>
</feature>
<comment type="caution">
    <text evidence="3">The sequence shown here is derived from an EMBL/GenBank/DDBJ whole genome shotgun (WGS) entry which is preliminary data.</text>
</comment>
<dbReference type="OrthoDB" id="6597229at2759"/>
<feature type="region of interest" description="Disordered" evidence="1">
    <location>
        <begin position="420"/>
        <end position="445"/>
    </location>
</feature>
<name>A0A6G0VQJ6_APHCR</name>
<dbReference type="EMBL" id="VUJU01014289">
    <property type="protein sequence ID" value="KAF0702414.1"/>
    <property type="molecule type" value="Genomic_DNA"/>
</dbReference>
<keyword evidence="4" id="KW-1185">Reference proteome</keyword>
<accession>A0A6G0VQJ6</accession>
<gene>
    <name evidence="3" type="ORF">FWK35_00035175</name>
</gene>
<feature type="compositionally biased region" description="Polar residues" evidence="1">
    <location>
        <begin position="427"/>
        <end position="445"/>
    </location>
</feature>